<evidence type="ECO:0000256" key="1">
    <source>
        <dbReference type="ARBA" id="ARBA00023002"/>
    </source>
</evidence>
<reference evidence="5" key="1">
    <citation type="submission" date="2023-12" db="EMBL/GenBank/DDBJ databases">
        <title>Novel isolates from deep terrestrial aquifers shed light on the physiology and ecology of the class Limnochordia.</title>
        <authorList>
            <person name="Karnachuk O.V."/>
            <person name="Lukina A.P."/>
            <person name="Avakyan M.R."/>
            <person name="Kadnikov V."/>
            <person name="Begmatov S."/>
            <person name="Beletsky A.V."/>
            <person name="Mardanov A.V."/>
            <person name="Ravin N.V."/>
        </authorList>
    </citation>
    <scope>NUCLEOTIDE SEQUENCE [LARGE SCALE GENOMIC DNA]</scope>
    <source>
        <strain evidence="5">LN</strain>
    </source>
</reference>
<dbReference type="Proteomes" id="UP001333102">
    <property type="component" value="Chromosome"/>
</dbReference>
<dbReference type="Gene3D" id="3.40.50.720">
    <property type="entry name" value="NAD(P)-binding Rossmann-like Domain"/>
    <property type="match status" value="1"/>
</dbReference>
<dbReference type="InterPro" id="IPR051267">
    <property type="entry name" value="STEAP_metalloreductase"/>
</dbReference>
<evidence type="ECO:0000259" key="3">
    <source>
        <dbReference type="Pfam" id="PF03807"/>
    </source>
</evidence>
<proteinExistence type="predicted"/>
<sequence length="247" mass="25420">MTTGDRPFAGRVAVMGGTGRQGLGLALRWAAAGLPVAIGSRDAQRARQAVDRLRQALERAGLPLKAEVAGAPNAEAAAWADVVVLTVPPQALDSSLPPLVHVLRDRVVVDVSAALVRTPDGHWRADLPAEGSTALRVRRLLGGHRRLAAAFHTVSSALLAEPRRSLAGDDTAVFADEPEAAETAAALARAVGCARGRRRSPRRGARRAGGGAAAGAGQPPPPPVGRVALHAPGAPVRGVRAFSGSRR</sequence>
<dbReference type="PANTHER" id="PTHR14239">
    <property type="entry name" value="DUDULIN-RELATED"/>
    <property type="match status" value="1"/>
</dbReference>
<keyword evidence="5" id="KW-1185">Reference proteome</keyword>
<name>A0ABZ1BM16_9FIRM</name>
<evidence type="ECO:0000313" key="4">
    <source>
        <dbReference type="EMBL" id="WRP13558.1"/>
    </source>
</evidence>
<accession>A0ABZ1BM16</accession>
<organism evidence="4 5">
    <name type="scientific">Geochorda subterranea</name>
    <dbReference type="NCBI Taxonomy" id="3109564"/>
    <lineage>
        <taxon>Bacteria</taxon>
        <taxon>Bacillati</taxon>
        <taxon>Bacillota</taxon>
        <taxon>Limnochordia</taxon>
        <taxon>Limnochordales</taxon>
        <taxon>Geochordaceae</taxon>
        <taxon>Geochorda</taxon>
    </lineage>
</organism>
<feature type="compositionally biased region" description="Basic residues" evidence="2">
    <location>
        <begin position="195"/>
        <end position="206"/>
    </location>
</feature>
<protein>
    <submittedName>
        <fullName evidence="4">NAD(P)-binding domain-containing protein</fullName>
    </submittedName>
</protein>
<evidence type="ECO:0000256" key="2">
    <source>
        <dbReference type="SAM" id="MobiDB-lite"/>
    </source>
</evidence>
<dbReference type="SUPFAM" id="SSF51735">
    <property type="entry name" value="NAD(P)-binding Rossmann-fold domains"/>
    <property type="match status" value="1"/>
</dbReference>
<feature type="domain" description="Pyrroline-5-carboxylate reductase catalytic N-terminal" evidence="3">
    <location>
        <begin position="11"/>
        <end position="113"/>
    </location>
</feature>
<dbReference type="RefSeq" id="WP_324667803.1">
    <property type="nucleotide sequence ID" value="NZ_CP141614.1"/>
</dbReference>
<feature type="region of interest" description="Disordered" evidence="2">
    <location>
        <begin position="193"/>
        <end position="247"/>
    </location>
</feature>
<dbReference type="Pfam" id="PF03807">
    <property type="entry name" value="F420_oxidored"/>
    <property type="match status" value="1"/>
</dbReference>
<evidence type="ECO:0000313" key="5">
    <source>
        <dbReference type="Proteomes" id="UP001333102"/>
    </source>
</evidence>
<dbReference type="InterPro" id="IPR036291">
    <property type="entry name" value="NAD(P)-bd_dom_sf"/>
</dbReference>
<keyword evidence="1" id="KW-0560">Oxidoreductase</keyword>
<gene>
    <name evidence="4" type="ORF">VLY81_08840</name>
</gene>
<dbReference type="EMBL" id="CP141614">
    <property type="protein sequence ID" value="WRP13558.1"/>
    <property type="molecule type" value="Genomic_DNA"/>
</dbReference>
<dbReference type="PANTHER" id="PTHR14239:SF0">
    <property type="entry name" value="F420-DEPENDENT NADP REDUCTASE"/>
    <property type="match status" value="1"/>
</dbReference>
<dbReference type="InterPro" id="IPR028939">
    <property type="entry name" value="P5C_Rdtase_cat_N"/>
</dbReference>